<dbReference type="Proteomes" id="UP000618931">
    <property type="component" value="Unassembled WGS sequence"/>
</dbReference>
<comment type="caution">
    <text evidence="1">The sequence shown here is derived from an EMBL/GenBank/DDBJ whole genome shotgun (WGS) entry which is preliminary data.</text>
</comment>
<organism evidence="1 2">
    <name type="scientific">Hymenobacter ruricola</name>
    <dbReference type="NCBI Taxonomy" id="2791023"/>
    <lineage>
        <taxon>Bacteria</taxon>
        <taxon>Pseudomonadati</taxon>
        <taxon>Bacteroidota</taxon>
        <taxon>Cytophagia</taxon>
        <taxon>Cytophagales</taxon>
        <taxon>Hymenobacteraceae</taxon>
        <taxon>Hymenobacter</taxon>
    </lineage>
</organism>
<dbReference type="SUPFAM" id="SSF53756">
    <property type="entry name" value="UDP-Glycosyltransferase/glycogen phosphorylase"/>
    <property type="match status" value="1"/>
</dbReference>
<reference evidence="1 2" key="1">
    <citation type="submission" date="2020-11" db="EMBL/GenBank/DDBJ databases">
        <authorList>
            <person name="Kim M.K."/>
        </authorList>
    </citation>
    <scope>NUCLEOTIDE SEQUENCE [LARGE SCALE GENOMIC DNA]</scope>
    <source>
        <strain evidence="1 2">BT662</strain>
    </source>
</reference>
<proteinExistence type="predicted"/>
<sequence length="398" mass="44964">MASISPANPLKRLARVLAYAGLRLVGNVFRPIKNPENLHGKVWLYVVSANNYDALSFIKEARPDAVLLAGQAKNIGRYNGAVNRLSLRRKLLYYWQFPVVFAGLLRSEGRRAWRFFDFIFYAIGYYEVYRRALRHYRPQAVVFSNDHNDDSRSLLLACRAEGVPTAYVQHASVSTSFPPLGFDLSLLEGQDALDKYRQCGPVRGRVELVGMPKADVFLSAKNNAPAVRRVGVASNVHDPVPALQESLGFLIQEFPDLTFTLRPHPSDPRNFGPLRRALPALQWSDARQENVFAFLQNHDALIAGDTSTHLEATLLNLVSIYYQFSANPLIHDYYGYAAHGLVDQARTLPELRELLLRYQTQKPATHFRRAAYYNATLGTEHEGHSQQLALQLLSEWLA</sequence>
<evidence type="ECO:0008006" key="3">
    <source>
        <dbReference type="Google" id="ProtNLM"/>
    </source>
</evidence>
<name>A0ABS0I1N7_9BACT</name>
<keyword evidence="2" id="KW-1185">Reference proteome</keyword>
<dbReference type="EMBL" id="JADQDM010000002">
    <property type="protein sequence ID" value="MBF9220835.1"/>
    <property type="molecule type" value="Genomic_DNA"/>
</dbReference>
<gene>
    <name evidence="1" type="ORF">I2H31_06950</name>
</gene>
<evidence type="ECO:0000313" key="1">
    <source>
        <dbReference type="EMBL" id="MBF9220835.1"/>
    </source>
</evidence>
<evidence type="ECO:0000313" key="2">
    <source>
        <dbReference type="Proteomes" id="UP000618931"/>
    </source>
</evidence>
<protein>
    <recommendedName>
        <fullName evidence="3">CDP-glycerol--glycerophosphate glycerophosphotransferase</fullName>
    </recommendedName>
</protein>
<accession>A0ABS0I1N7</accession>